<dbReference type="RefSeq" id="WP_157899585.1">
    <property type="nucleotide sequence ID" value="NZ_CP015136.1"/>
</dbReference>
<dbReference type="EMBL" id="CP015136">
    <property type="protein sequence ID" value="AMY11486.1"/>
    <property type="molecule type" value="Genomic_DNA"/>
</dbReference>
<evidence type="ECO:0000313" key="3">
    <source>
        <dbReference type="Proteomes" id="UP000076079"/>
    </source>
</evidence>
<name>A0A143PT24_LUTPR</name>
<dbReference type="GO" id="GO:0035438">
    <property type="term" value="F:cyclic-di-GMP binding"/>
    <property type="evidence" value="ECO:0007669"/>
    <property type="project" value="InterPro"/>
</dbReference>
<dbReference type="Gene3D" id="2.40.10.220">
    <property type="entry name" value="predicted glycosyltransferase like domains"/>
    <property type="match status" value="1"/>
</dbReference>
<organism evidence="2 3">
    <name type="scientific">Luteitalea pratensis</name>
    <dbReference type="NCBI Taxonomy" id="1855912"/>
    <lineage>
        <taxon>Bacteria</taxon>
        <taxon>Pseudomonadati</taxon>
        <taxon>Acidobacteriota</taxon>
        <taxon>Vicinamibacteria</taxon>
        <taxon>Vicinamibacterales</taxon>
        <taxon>Vicinamibacteraceae</taxon>
        <taxon>Luteitalea</taxon>
    </lineage>
</organism>
<dbReference type="KEGG" id="abac:LuPra_04736"/>
<evidence type="ECO:0000313" key="2">
    <source>
        <dbReference type="EMBL" id="AMY11486.1"/>
    </source>
</evidence>
<sequence length="118" mass="13268">MDDRQRFRIPLEHALTGEVTVYRPLTVSDLSPHGARVETPEPLRVNSVRAFRLNLGEQTVVLKGRVCHASVRALDDQRVVYTSGIEFLDVAPQARMAIERFLERVGGILLTAEHGEIH</sequence>
<evidence type="ECO:0000259" key="1">
    <source>
        <dbReference type="Pfam" id="PF07238"/>
    </source>
</evidence>
<gene>
    <name evidence="2" type="ORF">LuPra_04736</name>
</gene>
<reference evidence="3" key="2">
    <citation type="submission" date="2016-04" db="EMBL/GenBank/DDBJ databases">
        <title>First Complete Genome Sequence of a Subdivision 6 Acidobacterium.</title>
        <authorList>
            <person name="Huang S."/>
            <person name="Vieira S."/>
            <person name="Bunk B."/>
            <person name="Riedel T."/>
            <person name="Sproeer C."/>
            <person name="Overmann J."/>
        </authorList>
    </citation>
    <scope>NUCLEOTIDE SEQUENCE [LARGE SCALE GENOMIC DNA]</scope>
    <source>
        <strain evidence="3">DSM 100886 HEG_-6_39</strain>
    </source>
</reference>
<feature type="domain" description="PilZ" evidence="1">
    <location>
        <begin position="5"/>
        <end position="103"/>
    </location>
</feature>
<dbReference type="Proteomes" id="UP000076079">
    <property type="component" value="Chromosome"/>
</dbReference>
<keyword evidence="3" id="KW-1185">Reference proteome</keyword>
<dbReference type="AlphaFoldDB" id="A0A143PT24"/>
<reference evidence="2 3" key="1">
    <citation type="journal article" date="2016" name="Genome Announc.">
        <title>First Complete Genome Sequence of a Subdivision 6 Acidobacterium Strain.</title>
        <authorList>
            <person name="Huang S."/>
            <person name="Vieira S."/>
            <person name="Bunk B."/>
            <person name="Riedel T."/>
            <person name="Sproer C."/>
            <person name="Overmann J."/>
        </authorList>
    </citation>
    <scope>NUCLEOTIDE SEQUENCE [LARGE SCALE GENOMIC DNA]</scope>
    <source>
        <strain evidence="3">DSM 100886 HEG_-6_39</strain>
    </source>
</reference>
<protein>
    <submittedName>
        <fullName evidence="2">PilZ domain protein</fullName>
    </submittedName>
</protein>
<proteinExistence type="predicted"/>
<dbReference type="InterPro" id="IPR009875">
    <property type="entry name" value="PilZ_domain"/>
</dbReference>
<dbReference type="SUPFAM" id="SSF141371">
    <property type="entry name" value="PilZ domain-like"/>
    <property type="match status" value="1"/>
</dbReference>
<accession>A0A143PT24</accession>
<dbReference type="Pfam" id="PF07238">
    <property type="entry name" value="PilZ"/>
    <property type="match status" value="1"/>
</dbReference>